<evidence type="ECO:0000256" key="1">
    <source>
        <dbReference type="SAM" id="MobiDB-lite"/>
    </source>
</evidence>
<protein>
    <submittedName>
        <fullName evidence="3">Uncharacterized protein</fullName>
    </submittedName>
</protein>
<dbReference type="WBParaSite" id="ACRNAN_scaffold13644.g9068.t1">
    <property type="protein sequence ID" value="ACRNAN_scaffold13644.g9068.t1"/>
    <property type="gene ID" value="ACRNAN_scaffold13644.g9068"/>
</dbReference>
<dbReference type="AlphaFoldDB" id="A0A914CRD1"/>
<keyword evidence="2" id="KW-1185">Reference proteome</keyword>
<feature type="compositionally biased region" description="Basic and acidic residues" evidence="1">
    <location>
        <begin position="99"/>
        <end position="108"/>
    </location>
</feature>
<reference evidence="3" key="1">
    <citation type="submission" date="2022-11" db="UniProtKB">
        <authorList>
            <consortium name="WormBaseParasite"/>
        </authorList>
    </citation>
    <scope>IDENTIFICATION</scope>
</reference>
<sequence length="144" mass="16666">MVSNSVIECLEPLFLCFPESEEEWKEVSHCFEVRTGLLNCCGAIALERNILSPRQNEYNYGYAVHMDVEAFITFMRSLLILHFLRDENSADDFSDQDENPCHFGERIPDNPPEDDEEANELRLELIRYLTVIAPIPEQVGRHGF</sequence>
<evidence type="ECO:0000313" key="2">
    <source>
        <dbReference type="Proteomes" id="UP000887540"/>
    </source>
</evidence>
<dbReference type="Proteomes" id="UP000887540">
    <property type="component" value="Unplaced"/>
</dbReference>
<proteinExistence type="predicted"/>
<evidence type="ECO:0000313" key="3">
    <source>
        <dbReference type="WBParaSite" id="ACRNAN_scaffold13644.g9068.t1"/>
    </source>
</evidence>
<organism evidence="2 3">
    <name type="scientific">Acrobeloides nanus</name>
    <dbReference type="NCBI Taxonomy" id="290746"/>
    <lineage>
        <taxon>Eukaryota</taxon>
        <taxon>Metazoa</taxon>
        <taxon>Ecdysozoa</taxon>
        <taxon>Nematoda</taxon>
        <taxon>Chromadorea</taxon>
        <taxon>Rhabditida</taxon>
        <taxon>Tylenchina</taxon>
        <taxon>Cephalobomorpha</taxon>
        <taxon>Cephaloboidea</taxon>
        <taxon>Cephalobidae</taxon>
        <taxon>Acrobeloides</taxon>
    </lineage>
</organism>
<name>A0A914CRD1_9BILA</name>
<feature type="region of interest" description="Disordered" evidence="1">
    <location>
        <begin position="91"/>
        <end position="116"/>
    </location>
</feature>
<accession>A0A914CRD1</accession>